<dbReference type="InterPro" id="IPR011009">
    <property type="entry name" value="Kinase-like_dom_sf"/>
</dbReference>
<dbReference type="SUPFAM" id="SSF56112">
    <property type="entry name" value="Protein kinase-like (PK-like)"/>
    <property type="match status" value="1"/>
</dbReference>
<dbReference type="Gene3D" id="1.10.510.10">
    <property type="entry name" value="Transferase(Phosphotransferase) domain 1"/>
    <property type="match status" value="1"/>
</dbReference>
<keyword evidence="2" id="KW-1185">Reference proteome</keyword>
<sequence length="109" mass="12934">MLNEMIFRVCENRLKASDSWRDILSLHISYFADEDGLNGLLEHIGEDNPFYERLIELAQSFGPGNPRMPFQLWDYVDKDFRDLVVGMTSLDPRRRVTAREALEHRWFGW</sequence>
<dbReference type="Proteomes" id="UP001583193">
    <property type="component" value="Unassembled WGS sequence"/>
</dbReference>
<protein>
    <submittedName>
        <fullName evidence="1">Uncharacterized protein</fullName>
    </submittedName>
</protein>
<evidence type="ECO:0000313" key="2">
    <source>
        <dbReference type="Proteomes" id="UP001583193"/>
    </source>
</evidence>
<name>A0ABR3XBS5_9EURO</name>
<accession>A0ABR3XBS5</accession>
<reference evidence="1 2" key="1">
    <citation type="journal article" date="2024" name="IMA Fungus">
        <title>IMA Genome - F19 : A genome assembly and annotation guide to empower mycologists, including annotated draft genome sequences of Ceratocystis pirilliformis, Diaporthe australafricana, Fusarium ophioides, Paecilomyces lecythidis, and Sporothrix stenoceras.</title>
        <authorList>
            <person name="Aylward J."/>
            <person name="Wilson A.M."/>
            <person name="Visagie C.M."/>
            <person name="Spraker J."/>
            <person name="Barnes I."/>
            <person name="Buitendag C."/>
            <person name="Ceriani C."/>
            <person name="Del Mar Angel L."/>
            <person name="du Plessis D."/>
            <person name="Fuchs T."/>
            <person name="Gasser K."/>
            <person name="Kramer D."/>
            <person name="Li W."/>
            <person name="Munsamy K."/>
            <person name="Piso A."/>
            <person name="Price J.L."/>
            <person name="Sonnekus B."/>
            <person name="Thomas C."/>
            <person name="van der Nest A."/>
            <person name="van Dijk A."/>
            <person name="van Heerden A."/>
            <person name="van Vuuren N."/>
            <person name="Yilmaz N."/>
            <person name="Duong T.A."/>
            <person name="van der Merwe N.A."/>
            <person name="Wingfield M.J."/>
            <person name="Wingfield B.D."/>
        </authorList>
    </citation>
    <scope>NUCLEOTIDE SEQUENCE [LARGE SCALE GENOMIC DNA]</scope>
    <source>
        <strain evidence="1 2">CMW 18167</strain>
    </source>
</reference>
<evidence type="ECO:0000313" key="1">
    <source>
        <dbReference type="EMBL" id="KAL1873384.1"/>
    </source>
</evidence>
<dbReference type="EMBL" id="JAVDPF010000022">
    <property type="protein sequence ID" value="KAL1873384.1"/>
    <property type="molecule type" value="Genomic_DNA"/>
</dbReference>
<proteinExistence type="predicted"/>
<gene>
    <name evidence="1" type="ORF">Plec18167_006435</name>
</gene>
<organism evidence="1 2">
    <name type="scientific">Paecilomyces lecythidis</name>
    <dbReference type="NCBI Taxonomy" id="3004212"/>
    <lineage>
        <taxon>Eukaryota</taxon>
        <taxon>Fungi</taxon>
        <taxon>Dikarya</taxon>
        <taxon>Ascomycota</taxon>
        <taxon>Pezizomycotina</taxon>
        <taxon>Eurotiomycetes</taxon>
        <taxon>Eurotiomycetidae</taxon>
        <taxon>Eurotiales</taxon>
        <taxon>Thermoascaceae</taxon>
        <taxon>Paecilomyces</taxon>
    </lineage>
</organism>
<comment type="caution">
    <text evidence="1">The sequence shown here is derived from an EMBL/GenBank/DDBJ whole genome shotgun (WGS) entry which is preliminary data.</text>
</comment>